<gene>
    <name evidence="2" type="ordered locus">Curi_c22820</name>
</gene>
<evidence type="ECO:0000313" key="3">
    <source>
        <dbReference type="Proteomes" id="UP000006094"/>
    </source>
</evidence>
<sequence>MGRGGTRISARELKLEIESLKNMISRKSKKNNEINDLIIGRLDKSILEKLRGWGESK</sequence>
<evidence type="ECO:0000256" key="1">
    <source>
        <dbReference type="SAM" id="Coils"/>
    </source>
</evidence>
<dbReference type="AlphaFoldDB" id="K0B1A6"/>
<name>K0B1A6_GOTA9</name>
<dbReference type="STRING" id="1128398.Curi_c22820"/>
<accession>K0B1A6</accession>
<proteinExistence type="predicted"/>
<dbReference type="KEGG" id="cad:Curi_c22820"/>
<feature type="coiled-coil region" evidence="1">
    <location>
        <begin position="10"/>
        <end position="37"/>
    </location>
</feature>
<protein>
    <submittedName>
        <fullName evidence="2">Uncharacterized protein</fullName>
    </submittedName>
</protein>
<organism evidence="2 3">
    <name type="scientific">Gottschalkia acidurici (strain ATCC 7906 / DSM 604 / BCRC 14475 / CIP 104303 / KCTC 5404 / NCIMB 10678 / 9a)</name>
    <name type="common">Clostridium acidurici</name>
    <dbReference type="NCBI Taxonomy" id="1128398"/>
    <lineage>
        <taxon>Bacteria</taxon>
        <taxon>Bacillati</taxon>
        <taxon>Bacillota</taxon>
        <taxon>Tissierellia</taxon>
        <taxon>Tissierellales</taxon>
        <taxon>Gottschalkiaceae</taxon>
        <taxon>Gottschalkia</taxon>
    </lineage>
</organism>
<reference evidence="2 3" key="1">
    <citation type="journal article" date="2012" name="PLoS ONE">
        <title>The purine-utilizing bacterium Clostridium acidurici 9a: a genome-guided metabolic reconsideration.</title>
        <authorList>
            <person name="Hartwich K."/>
            <person name="Poehlein A."/>
            <person name="Daniel R."/>
        </authorList>
    </citation>
    <scope>NUCLEOTIDE SEQUENCE [LARGE SCALE GENOMIC DNA]</scope>
    <source>
        <strain evidence="3">ATCC 7906 / DSM 604 / BCRC 14475 / CIP 104303 / KCTC 5404 / NCIMB 10678 / 9a</strain>
    </source>
</reference>
<dbReference type="EMBL" id="CP003326">
    <property type="protein sequence ID" value="AFS79284.1"/>
    <property type="molecule type" value="Genomic_DNA"/>
</dbReference>
<keyword evidence="3" id="KW-1185">Reference proteome</keyword>
<dbReference type="Proteomes" id="UP000006094">
    <property type="component" value="Chromosome"/>
</dbReference>
<dbReference type="HOGENOM" id="CLU_2988372_0_0_9"/>
<keyword evidence="1" id="KW-0175">Coiled coil</keyword>
<evidence type="ECO:0000313" key="2">
    <source>
        <dbReference type="EMBL" id="AFS79284.1"/>
    </source>
</evidence>